<dbReference type="GO" id="GO:0016810">
    <property type="term" value="F:hydrolase activity, acting on carbon-nitrogen (but not peptide) bonds"/>
    <property type="evidence" value="ECO:0007669"/>
    <property type="project" value="InterPro"/>
</dbReference>
<dbReference type="Pfam" id="PF01522">
    <property type="entry name" value="Polysacc_deac_1"/>
    <property type="match status" value="1"/>
</dbReference>
<dbReference type="Gene3D" id="3.20.20.370">
    <property type="entry name" value="Glycoside hydrolase/deacetylase"/>
    <property type="match status" value="1"/>
</dbReference>
<accession>A0A859FFX1</accession>
<name>A0A859FFX1_9BACI</name>
<sequence>MKKIMMISSVVLLAVGCSNAENEQGSNEATEVNQNNTTSNNTNVNEPQNEEEGVHNEQNDVDEVDNDTAASETNVENEGNEVEMEDQVEEEAETRYSLQTDHTVAPIDDAPAEVVLLTIDDAPDNYGVEMAEVLSELEVPAIFFVNGHFIQSDEGKQELQAIYDLGFEIGNHTMSHPNLRDISDEQVEEEIVQLNNEIEDIIGERPRFFRAPFGANSDKSEEVVEAEGMQSMNWTYGYDFTPEYMETEALGEIMVETELLRNGANLLMHDREFTLEALPAIAEGLREKGYEFVDPKELE</sequence>
<keyword evidence="5" id="KW-1185">Reference proteome</keyword>
<evidence type="ECO:0000313" key="5">
    <source>
        <dbReference type="Proteomes" id="UP000318138"/>
    </source>
</evidence>
<feature type="compositionally biased region" description="Low complexity" evidence="1">
    <location>
        <begin position="30"/>
        <end position="46"/>
    </location>
</feature>
<organism evidence="4 5">
    <name type="scientific">Paenalkalicoccus suaedae</name>
    <dbReference type="NCBI Taxonomy" id="2592382"/>
    <lineage>
        <taxon>Bacteria</taxon>
        <taxon>Bacillati</taxon>
        <taxon>Bacillota</taxon>
        <taxon>Bacilli</taxon>
        <taxon>Bacillales</taxon>
        <taxon>Bacillaceae</taxon>
        <taxon>Paenalkalicoccus</taxon>
    </lineage>
</organism>
<reference evidence="5" key="1">
    <citation type="submission" date="2019-07" db="EMBL/GenBank/DDBJ databases">
        <title>Bacillus alkalisoli sp. nov. isolated from saline soil.</title>
        <authorList>
            <person name="Sun J.-Q."/>
            <person name="Xu L."/>
        </authorList>
    </citation>
    <scope>NUCLEOTIDE SEQUENCE [LARGE SCALE GENOMIC DNA]</scope>
    <source>
        <strain evidence="5">M4U3P1</strain>
    </source>
</reference>
<dbReference type="AlphaFoldDB" id="A0A859FFX1"/>
<evidence type="ECO:0000313" key="4">
    <source>
        <dbReference type="EMBL" id="QKS71572.1"/>
    </source>
</evidence>
<keyword evidence="2" id="KW-0732">Signal</keyword>
<feature type="region of interest" description="Disordered" evidence="1">
    <location>
        <begin position="23"/>
        <end position="100"/>
    </location>
</feature>
<dbReference type="SUPFAM" id="SSF88713">
    <property type="entry name" value="Glycoside hydrolase/deacetylase"/>
    <property type="match status" value="1"/>
</dbReference>
<dbReference type="CDD" id="cd10917">
    <property type="entry name" value="CE4_NodB_like_6s_7s"/>
    <property type="match status" value="1"/>
</dbReference>
<dbReference type="PROSITE" id="PS51677">
    <property type="entry name" value="NODB"/>
    <property type="match status" value="1"/>
</dbReference>
<protein>
    <submittedName>
        <fullName evidence="4">Polysaccharide deacetylase family protein</fullName>
    </submittedName>
</protein>
<dbReference type="InterPro" id="IPR050248">
    <property type="entry name" value="Polysacc_deacetylase_ArnD"/>
</dbReference>
<dbReference type="RefSeq" id="WP_176009607.1">
    <property type="nucleotide sequence ID" value="NZ_CP041372.2"/>
</dbReference>
<dbReference type="GO" id="GO:0005975">
    <property type="term" value="P:carbohydrate metabolic process"/>
    <property type="evidence" value="ECO:0007669"/>
    <property type="project" value="InterPro"/>
</dbReference>
<feature type="chain" id="PRO_5032575050" evidence="2">
    <location>
        <begin position="21"/>
        <end position="299"/>
    </location>
</feature>
<proteinExistence type="predicted"/>
<feature type="compositionally biased region" description="Acidic residues" evidence="1">
    <location>
        <begin position="78"/>
        <end position="92"/>
    </location>
</feature>
<dbReference type="EMBL" id="CP041372">
    <property type="protein sequence ID" value="QKS71572.1"/>
    <property type="molecule type" value="Genomic_DNA"/>
</dbReference>
<dbReference type="InterPro" id="IPR011330">
    <property type="entry name" value="Glyco_hydro/deAcase_b/a-brl"/>
</dbReference>
<gene>
    <name evidence="4" type="ORF">FLK61_33325</name>
</gene>
<dbReference type="PROSITE" id="PS51257">
    <property type="entry name" value="PROKAR_LIPOPROTEIN"/>
    <property type="match status" value="1"/>
</dbReference>
<evidence type="ECO:0000259" key="3">
    <source>
        <dbReference type="PROSITE" id="PS51677"/>
    </source>
</evidence>
<dbReference type="KEGG" id="psua:FLK61_33325"/>
<dbReference type="PANTHER" id="PTHR10587">
    <property type="entry name" value="GLYCOSYL TRANSFERASE-RELATED"/>
    <property type="match status" value="1"/>
</dbReference>
<evidence type="ECO:0000256" key="2">
    <source>
        <dbReference type="SAM" id="SignalP"/>
    </source>
</evidence>
<evidence type="ECO:0000256" key="1">
    <source>
        <dbReference type="SAM" id="MobiDB-lite"/>
    </source>
</evidence>
<feature type="signal peptide" evidence="2">
    <location>
        <begin position="1"/>
        <end position="20"/>
    </location>
</feature>
<dbReference type="InterPro" id="IPR002509">
    <property type="entry name" value="NODB_dom"/>
</dbReference>
<dbReference type="Proteomes" id="UP000318138">
    <property type="component" value="Chromosome"/>
</dbReference>
<feature type="domain" description="NodB homology" evidence="3">
    <location>
        <begin position="113"/>
        <end position="293"/>
    </location>
</feature>